<protein>
    <submittedName>
        <fullName evidence="1">Uncharacterized protein</fullName>
    </submittedName>
</protein>
<reference evidence="1" key="1">
    <citation type="submission" date="2022-03" db="EMBL/GenBank/DDBJ databases">
        <authorList>
            <person name="Alioto T."/>
            <person name="Alioto T."/>
            <person name="Gomez Garrido J."/>
        </authorList>
    </citation>
    <scope>NUCLEOTIDE SEQUENCE</scope>
</reference>
<gene>
    <name evidence="1" type="ORF">PECUL_23A045590</name>
</gene>
<dbReference type="AlphaFoldDB" id="A0AAD1VN24"/>
<dbReference type="EMBL" id="OW240912">
    <property type="protein sequence ID" value="CAH2221426.1"/>
    <property type="molecule type" value="Genomic_DNA"/>
</dbReference>
<evidence type="ECO:0000313" key="2">
    <source>
        <dbReference type="Proteomes" id="UP001295444"/>
    </source>
</evidence>
<evidence type="ECO:0000313" key="1">
    <source>
        <dbReference type="EMBL" id="CAH2221426.1"/>
    </source>
</evidence>
<name>A0AAD1VN24_PELCU</name>
<keyword evidence="2" id="KW-1185">Reference proteome</keyword>
<sequence length="120" mass="14062">MASLAHIWWHCPLTQRYWTNIATMIHTVTGTHLPHTPHTLLFLIIPTSIPKTQKTLLTHLLTAANLLIPVKWKNTEVREWIAKVDSIKTMEEIHASISHRYTLFRETWEPWVRFMAENSA</sequence>
<accession>A0AAD1VN24</accession>
<organism evidence="1 2">
    <name type="scientific">Pelobates cultripes</name>
    <name type="common">Western spadefoot toad</name>
    <dbReference type="NCBI Taxonomy" id="61616"/>
    <lineage>
        <taxon>Eukaryota</taxon>
        <taxon>Metazoa</taxon>
        <taxon>Chordata</taxon>
        <taxon>Craniata</taxon>
        <taxon>Vertebrata</taxon>
        <taxon>Euteleostomi</taxon>
        <taxon>Amphibia</taxon>
        <taxon>Batrachia</taxon>
        <taxon>Anura</taxon>
        <taxon>Pelobatoidea</taxon>
        <taxon>Pelobatidae</taxon>
        <taxon>Pelobates</taxon>
    </lineage>
</organism>
<proteinExistence type="predicted"/>
<dbReference type="Proteomes" id="UP001295444">
    <property type="component" value="Chromosome 01"/>
</dbReference>